<sequence length="1627" mass="168098">MEEFTFLKKLGIKCKYIPKLVITIFLLLFAIESYGQIPMPPENRCTSKDLEVVGARLDLDLCFQCEIDGPTVPVPLILAINNTTGSFRPTFFFSGILEETDANGNVTSIPITDCNDSEGLPSNTITELTFLDINYTCGSTYLLKDLFLAWTDASAVLDSNGNVDDTAKNSCANLTTKTTKIQGQNVLDISPKCGTVPAIEITTPLTGSPQFTNLTCNDDNGPSNDGTASALASGGKAPYTYLWDDPSAQTTATATGLRAGNYKCTITDANLCTFDVFITVSDAPGFSADATGTNVTCNDEDGTSDDGTATANLTGGVAPFSYLWDDGNAQTTATATGLASGTYNVVVTDKNDCKAYASYEVTLPTGFSADATGTDVTCNDEDGTSDDGTATANLTGGVAPFSYLWDDGNAQTTATATGLASGTYNVVVTDKNGCKAYASYEVTLPTGFSADATGTNVTCNDEDGTSDDGTATANLTGGVAPFSYLWDDGNAQTTATATGLASGTYNVVVTDKNGCKAYASYEVTLPTGFSADATGTNVTCNDEDGTSDDGTATANLTGGVAPFSYLWDDGNAQTTATATGLASGTYNVVVTDKNGCKAYASYEVTLPTGFSADATGTNVTCNDEDGTSDDGTATANLTGGVAPFSYLWDDSNAQTTATATGLASGTYNVVVTDKNGCKAYASYEVTLPTGFSADATGTNVTCNDEDGTSDDGTATANLTGGVAPFSYLWDDGNAQTTATATGLASGTYNVVVTDKNGCKAYASYEVTLPTGFSADATGTNVTCNDEDGTSDDGTATANLTGGVAPFSYLWDDGNAQTTATATGLASGTYNVVVTDKNGCKAYASYEVTLPTGFSADATGTDVTCNDEDGTSDDGTATANLTGGVAPFSYLWDDGNAQTTATATGLASGTYNVVVTDKNGCKAYASYEVTLPTGFSADATGTNVTCNDEDGTSDDGTATANLTGGVAPFSYLWDDSNAQTTATATGLASGTYNVVVTDKNGCKAYASYEVTLPTGFSADATGTNVTCNDEDGTSDDGTATANLTGGVAPFSYLWDDGNAQTTATATGLASGTYNVVVTDKNGCKAYASYEVTLPTGFSADATGTNVTCNDEDGTSDDGTATANLTGGVAPFSYLWDDGNAQTTATATGLASGTYNVVVTDKNGCKAYASYEVTLPPQLTVSLDKSFDPKCVAAKDGSIEVTASGGAGPYDIVLSSLGTTVESKNDVVSKYTFTNLGEGFYKVDVTDDNGCTTEKDLIQISDPLPILGTPTPGEETCFLADGTISLSVSGGSGGYTYIWTKQGDANFSSTSKDLTGLSGGTYDCEIKDSNGCIGLVSDVLINSPINCDHIFPTQTDCEAYSDNIDDLSSIVLDAVCLTQDGNLVSNATPGVFFYFGDWTATSTGKVAIDIVQSRDDISVLTPFLVVNASNVKVQTFGACADIKKGTKVDIETDNGKPNGNPTGNVSVSFNAVAGERYVISAKYDVKSLVGSDYGEATYTFGMKTGGGNISGSFGQISTIDCKAPEAATLADETSVLKSSISIEEPGFSVAPVPFNEQLSIRYEFDYTSDVKIQFFDLNGSLLRTYADKQVTNGDETHINIDFALRSNSVYIMRIETDRDSFSKNIMSGN</sequence>
<gene>
    <name evidence="1" type="ORF">SAMN04488552_1899</name>
</gene>
<dbReference type="Proteomes" id="UP000198858">
    <property type="component" value="Chromosome I"/>
</dbReference>
<organism evidence="1 2">
    <name type="scientific">Christiangramia echinicola</name>
    <dbReference type="NCBI Taxonomy" id="279359"/>
    <lineage>
        <taxon>Bacteria</taxon>
        <taxon>Pseudomonadati</taxon>
        <taxon>Bacteroidota</taxon>
        <taxon>Flavobacteriia</taxon>
        <taxon>Flavobacteriales</taxon>
        <taxon>Flavobacteriaceae</taxon>
        <taxon>Christiangramia</taxon>
    </lineage>
</organism>
<dbReference type="InterPro" id="IPR025667">
    <property type="entry name" value="SprB_repeat"/>
</dbReference>
<evidence type="ECO:0000313" key="2">
    <source>
        <dbReference type="Proteomes" id="UP000198858"/>
    </source>
</evidence>
<keyword evidence="2" id="KW-1185">Reference proteome</keyword>
<dbReference type="STRING" id="1250231.SAMN04488552_1899"/>
<name>A0A1H1NXB3_9FLAO</name>
<protein>
    <submittedName>
        <fullName evidence="1">SprB repeat-containing protein</fullName>
    </submittedName>
</protein>
<dbReference type="EMBL" id="LT629745">
    <property type="protein sequence ID" value="SDS03602.1"/>
    <property type="molecule type" value="Genomic_DNA"/>
</dbReference>
<dbReference type="Gene3D" id="2.60.40.740">
    <property type="match status" value="12"/>
</dbReference>
<evidence type="ECO:0000313" key="1">
    <source>
        <dbReference type="EMBL" id="SDS03602.1"/>
    </source>
</evidence>
<dbReference type="RefSeq" id="WP_089662211.1">
    <property type="nucleotide sequence ID" value="NZ_LT629745.1"/>
</dbReference>
<dbReference type="Pfam" id="PF13573">
    <property type="entry name" value="SprB"/>
    <property type="match status" value="14"/>
</dbReference>
<reference evidence="1 2" key="1">
    <citation type="submission" date="2016-10" db="EMBL/GenBank/DDBJ databases">
        <authorList>
            <person name="Varghese N."/>
            <person name="Submissions S."/>
        </authorList>
    </citation>
    <scope>NUCLEOTIDE SEQUENCE [LARGE SCALE GENOMIC DNA]</scope>
    <source>
        <strain evidence="1 2">Mar_2010_102</strain>
    </source>
</reference>
<proteinExistence type="predicted"/>
<accession>A0A1H1NXB3</accession>